<dbReference type="Bgee" id="WBGene00009382">
    <property type="expression patterns" value="Expressed in pharyngeal muscle cell (C elegans) and 3 other cell types or tissues"/>
</dbReference>
<dbReference type="OMA" id="NERAPFE"/>
<dbReference type="OrthoDB" id="5817185at2759"/>
<organism evidence="1 2">
    <name type="scientific">Caenorhabditis elegans</name>
    <dbReference type="NCBI Taxonomy" id="6239"/>
    <lineage>
        <taxon>Eukaryota</taxon>
        <taxon>Metazoa</taxon>
        <taxon>Ecdysozoa</taxon>
        <taxon>Nematoda</taxon>
        <taxon>Chromadorea</taxon>
        <taxon>Rhabditida</taxon>
        <taxon>Rhabditina</taxon>
        <taxon>Rhabditomorpha</taxon>
        <taxon>Rhabditoidea</taxon>
        <taxon>Rhabditidae</taxon>
        <taxon>Peloderinae</taxon>
        <taxon>Caenorhabditis</taxon>
    </lineage>
</organism>
<dbReference type="AlphaFoldDB" id="Q7YX22"/>
<reference evidence="1 2" key="1">
    <citation type="journal article" date="1998" name="Science">
        <title>Genome sequence of the nematode C. elegans: a platform for investigating biology.</title>
        <authorList>
            <consortium name="The C. elegans sequencing consortium"/>
            <person name="Sulson J.E."/>
            <person name="Waterston R."/>
        </authorList>
    </citation>
    <scope>NUCLEOTIDE SEQUENCE [LARGE SCALE GENOMIC DNA]</scope>
    <source>
        <strain evidence="1 2">Bristol N2</strain>
    </source>
</reference>
<dbReference type="GeneID" id="3565622"/>
<dbReference type="UCSC" id="F34H10.5">
    <property type="organism name" value="c. elegans"/>
</dbReference>
<accession>Q7YX22</accession>
<dbReference type="PaxDb" id="6239-F34H10.5"/>
<sequence length="106" mass="12483">MYEPPRQVLDYRHIEQINTVIFHFRELSRQVTMQLGVVPSSVIAELRGLNQRIVHAIELIEGDTVRNERAPFEAKLEFYHQEYEEIKVLFNELESILNNSPSLSMQ</sequence>
<dbReference type="HOGENOM" id="CLU_2123272_0_0_1"/>
<proteinExistence type="predicted"/>
<dbReference type="AGR" id="WB:WBGene00009382"/>
<evidence type="ECO:0000313" key="1">
    <source>
        <dbReference type="EMBL" id="CAE17810.2"/>
    </source>
</evidence>
<dbReference type="EMBL" id="BX284606">
    <property type="protein sequence ID" value="CAE17810.2"/>
    <property type="molecule type" value="Genomic_DNA"/>
</dbReference>
<dbReference type="RefSeq" id="NP_001024627.2">
    <property type="nucleotide sequence ID" value="NM_001029456.2"/>
</dbReference>
<dbReference type="SMR" id="Q7YX22"/>
<evidence type="ECO:0000313" key="3">
    <source>
        <dbReference type="WormBase" id="F34H10.5"/>
    </source>
</evidence>
<dbReference type="CTD" id="3565622"/>
<dbReference type="FunCoup" id="Q7YX22">
    <property type="interactions" value="1559"/>
</dbReference>
<evidence type="ECO:0000313" key="2">
    <source>
        <dbReference type="Proteomes" id="UP000001940"/>
    </source>
</evidence>
<dbReference type="WormBase" id="F34H10.5">
    <property type="protein sequence ID" value="CE43873"/>
    <property type="gene ID" value="WBGene00009382"/>
</dbReference>
<dbReference type="KEGG" id="cel:CELE_F34H10.5"/>
<dbReference type="eggNOG" id="ENOG502TIFJ">
    <property type="taxonomic scope" value="Eukaryota"/>
</dbReference>
<protein>
    <submittedName>
        <fullName evidence="1">Mediator of RNA polymerase II transcription subunit 22</fullName>
    </submittedName>
</protein>
<dbReference type="Proteomes" id="UP000001940">
    <property type="component" value="Chromosome X"/>
</dbReference>
<gene>
    <name evidence="1" type="ORF">CELE_F34H10.5</name>
    <name evidence="1 3" type="ORF">F34H10.5</name>
</gene>
<dbReference type="InParanoid" id="Q7YX22"/>
<name>Q7YX22_CAEEL</name>
<keyword evidence="2" id="KW-1185">Reference proteome</keyword>